<evidence type="ECO:0000313" key="3">
    <source>
        <dbReference type="Proteomes" id="UP001301958"/>
    </source>
</evidence>
<feature type="compositionally biased region" description="Polar residues" evidence="1">
    <location>
        <begin position="374"/>
        <end position="389"/>
    </location>
</feature>
<keyword evidence="3" id="KW-1185">Reference proteome</keyword>
<dbReference type="AlphaFoldDB" id="A0AAN7BE48"/>
<accession>A0AAN7BE48</accession>
<name>A0AAN7BE48_9PEZI</name>
<feature type="compositionally biased region" description="Polar residues" evidence="1">
    <location>
        <begin position="232"/>
        <end position="245"/>
    </location>
</feature>
<feature type="compositionally biased region" description="Polar residues" evidence="1">
    <location>
        <begin position="1"/>
        <end position="11"/>
    </location>
</feature>
<organism evidence="2 3">
    <name type="scientific">Podospora fimiseda</name>
    <dbReference type="NCBI Taxonomy" id="252190"/>
    <lineage>
        <taxon>Eukaryota</taxon>
        <taxon>Fungi</taxon>
        <taxon>Dikarya</taxon>
        <taxon>Ascomycota</taxon>
        <taxon>Pezizomycotina</taxon>
        <taxon>Sordariomycetes</taxon>
        <taxon>Sordariomycetidae</taxon>
        <taxon>Sordariales</taxon>
        <taxon>Podosporaceae</taxon>
        <taxon>Podospora</taxon>
    </lineage>
</organism>
<feature type="region of interest" description="Disordered" evidence="1">
    <location>
        <begin position="102"/>
        <end position="397"/>
    </location>
</feature>
<feature type="non-terminal residue" evidence="2">
    <location>
        <position position="397"/>
    </location>
</feature>
<comment type="caution">
    <text evidence="2">The sequence shown here is derived from an EMBL/GenBank/DDBJ whole genome shotgun (WGS) entry which is preliminary data.</text>
</comment>
<reference evidence="2" key="1">
    <citation type="journal article" date="2023" name="Mol. Phylogenet. Evol.">
        <title>Genome-scale phylogeny and comparative genomics of the fungal order Sordariales.</title>
        <authorList>
            <person name="Hensen N."/>
            <person name="Bonometti L."/>
            <person name="Westerberg I."/>
            <person name="Brannstrom I.O."/>
            <person name="Guillou S."/>
            <person name="Cros-Aarteil S."/>
            <person name="Calhoun S."/>
            <person name="Haridas S."/>
            <person name="Kuo A."/>
            <person name="Mondo S."/>
            <person name="Pangilinan J."/>
            <person name="Riley R."/>
            <person name="LaButti K."/>
            <person name="Andreopoulos B."/>
            <person name="Lipzen A."/>
            <person name="Chen C."/>
            <person name="Yan M."/>
            <person name="Daum C."/>
            <person name="Ng V."/>
            <person name="Clum A."/>
            <person name="Steindorff A."/>
            <person name="Ohm R.A."/>
            <person name="Martin F."/>
            <person name="Silar P."/>
            <person name="Natvig D.O."/>
            <person name="Lalanne C."/>
            <person name="Gautier V."/>
            <person name="Ament-Velasquez S.L."/>
            <person name="Kruys A."/>
            <person name="Hutchinson M.I."/>
            <person name="Powell A.J."/>
            <person name="Barry K."/>
            <person name="Miller A.N."/>
            <person name="Grigoriev I.V."/>
            <person name="Debuchy R."/>
            <person name="Gladieux P."/>
            <person name="Hiltunen Thoren M."/>
            <person name="Johannesson H."/>
        </authorList>
    </citation>
    <scope>NUCLEOTIDE SEQUENCE</scope>
    <source>
        <strain evidence="2">CBS 990.96</strain>
    </source>
</reference>
<dbReference type="EMBL" id="MU865801">
    <property type="protein sequence ID" value="KAK4220449.1"/>
    <property type="molecule type" value="Genomic_DNA"/>
</dbReference>
<protein>
    <submittedName>
        <fullName evidence="2">Uncharacterized protein</fullName>
    </submittedName>
</protein>
<evidence type="ECO:0000256" key="1">
    <source>
        <dbReference type="SAM" id="MobiDB-lite"/>
    </source>
</evidence>
<proteinExistence type="predicted"/>
<evidence type="ECO:0000313" key="2">
    <source>
        <dbReference type="EMBL" id="KAK4220449.1"/>
    </source>
</evidence>
<feature type="compositionally biased region" description="Basic and acidic residues" evidence="1">
    <location>
        <begin position="335"/>
        <end position="357"/>
    </location>
</feature>
<dbReference type="Proteomes" id="UP001301958">
    <property type="component" value="Unassembled WGS sequence"/>
</dbReference>
<reference evidence="2" key="2">
    <citation type="submission" date="2023-05" db="EMBL/GenBank/DDBJ databases">
        <authorList>
            <consortium name="Lawrence Berkeley National Laboratory"/>
            <person name="Steindorff A."/>
            <person name="Hensen N."/>
            <person name="Bonometti L."/>
            <person name="Westerberg I."/>
            <person name="Brannstrom I.O."/>
            <person name="Guillou S."/>
            <person name="Cros-Aarteil S."/>
            <person name="Calhoun S."/>
            <person name="Haridas S."/>
            <person name="Kuo A."/>
            <person name="Mondo S."/>
            <person name="Pangilinan J."/>
            <person name="Riley R."/>
            <person name="Labutti K."/>
            <person name="Andreopoulos B."/>
            <person name="Lipzen A."/>
            <person name="Chen C."/>
            <person name="Yanf M."/>
            <person name="Daum C."/>
            <person name="Ng V."/>
            <person name="Clum A."/>
            <person name="Ohm R."/>
            <person name="Martin F."/>
            <person name="Silar P."/>
            <person name="Natvig D."/>
            <person name="Lalanne C."/>
            <person name="Gautier V."/>
            <person name="Ament-Velasquez S.L."/>
            <person name="Kruys A."/>
            <person name="Hutchinson M.I."/>
            <person name="Powell A.J."/>
            <person name="Barry K."/>
            <person name="Miller A.N."/>
            <person name="Grigoriev I.V."/>
            <person name="Debuchy R."/>
            <person name="Gladieux P."/>
            <person name="Thoren M.H."/>
            <person name="Johannesson H."/>
        </authorList>
    </citation>
    <scope>NUCLEOTIDE SEQUENCE</scope>
    <source>
        <strain evidence="2">CBS 990.96</strain>
    </source>
</reference>
<gene>
    <name evidence="2" type="ORF">QBC38DRAFT_527740</name>
</gene>
<feature type="region of interest" description="Disordered" evidence="1">
    <location>
        <begin position="1"/>
        <end position="82"/>
    </location>
</feature>
<sequence length="397" mass="41831">MSVSLDNQTFYNPAAATGRKPASRGPRVPEGGPSAAIFGVPLSPPLRQNAHDPQCSSAGESQADAILIPSDDDDDLDGRSDTSFKSLNELLLKARAKVESGRVTGTGNCVDAASDDNDVPEPSVTSGPGRDGEFANQQQRLAGCAEFGPGLASAADNASHDATVPETDAASLAEHEATPWRWNAAQFSAARKAMRNDVESRAAKSAHNAAEPDQSQSILDPPLCRPQDPRLTASSHGGLQQTSDSCFLFPRHGDSDQTSNPAYRHPIPDDRGEQSGVCPAVPPQAVESRVPIPMLPGDESTSELEPADAEPRPQLQSPSGTAPGHGSGSCSLSQHPDHHDDDLASDPERRHPRVPEDREQDEDNTPSPPDHQAASKSTSEKMTQQQSSPVLAAEASP</sequence>